<dbReference type="Proteomes" id="UP000075243">
    <property type="component" value="Unassembled WGS sequence"/>
</dbReference>
<evidence type="ECO:0000313" key="2">
    <source>
        <dbReference type="EMBL" id="KYP51191.1"/>
    </source>
</evidence>
<keyword evidence="1" id="KW-0472">Membrane</keyword>
<feature type="non-terminal residue" evidence="2">
    <location>
        <position position="1"/>
    </location>
</feature>
<protein>
    <submittedName>
        <fullName evidence="2">Ribonuclease H protein At1g65750 family</fullName>
    </submittedName>
</protein>
<evidence type="ECO:0000256" key="1">
    <source>
        <dbReference type="SAM" id="Phobius"/>
    </source>
</evidence>
<sequence>ESLLSQKSKSKWLMERNFNTKYFHLMVNWRRRKNNLKGLNIRGTWMEEPNEVKRFFEDKFSKHNVVVANEVKKRRGKGVFFFKSIKGGAKYLGELCNMLNCKMLKLPFVYLRKFRKKLSMSMHNIMSMASGICLINSILTSLHLFFLSFFKMPSLMVKKNCDSIKKVLVSWEKICRPKNCGGLGIKDIPTFNDALLSKWRWNFSQQKEGLWWRVLESKCEGRHNLCGEDRCRSSSTCEEILKNFVGEIISCSGLIKKFFGN</sequence>
<accession>A0A151S8X3</accession>
<dbReference type="PANTHER" id="PTHR33116:SF78">
    <property type="entry name" value="OS12G0587133 PROTEIN"/>
    <property type="match status" value="1"/>
</dbReference>
<evidence type="ECO:0000313" key="3">
    <source>
        <dbReference type="Proteomes" id="UP000075243"/>
    </source>
</evidence>
<name>A0A151S8X3_CAJCA</name>
<dbReference type="PANTHER" id="PTHR33116">
    <property type="entry name" value="REVERSE TRANSCRIPTASE ZINC-BINDING DOMAIN-CONTAINING PROTEIN-RELATED-RELATED"/>
    <property type="match status" value="1"/>
</dbReference>
<keyword evidence="1" id="KW-1133">Transmembrane helix</keyword>
<dbReference type="EMBL" id="KQ483442">
    <property type="protein sequence ID" value="KYP51191.1"/>
    <property type="molecule type" value="Genomic_DNA"/>
</dbReference>
<dbReference type="Gramene" id="C.cajan_29024.t">
    <property type="protein sequence ID" value="C.cajan_29024.t"/>
    <property type="gene ID" value="C.cajan_29024"/>
</dbReference>
<keyword evidence="3" id="KW-1185">Reference proteome</keyword>
<dbReference type="AlphaFoldDB" id="A0A151S8X3"/>
<keyword evidence="1" id="KW-0812">Transmembrane</keyword>
<gene>
    <name evidence="2" type="ORF">KK1_027000</name>
</gene>
<organism evidence="2 3">
    <name type="scientific">Cajanus cajan</name>
    <name type="common">Pigeon pea</name>
    <name type="synonym">Cajanus indicus</name>
    <dbReference type="NCBI Taxonomy" id="3821"/>
    <lineage>
        <taxon>Eukaryota</taxon>
        <taxon>Viridiplantae</taxon>
        <taxon>Streptophyta</taxon>
        <taxon>Embryophyta</taxon>
        <taxon>Tracheophyta</taxon>
        <taxon>Spermatophyta</taxon>
        <taxon>Magnoliopsida</taxon>
        <taxon>eudicotyledons</taxon>
        <taxon>Gunneridae</taxon>
        <taxon>Pentapetalae</taxon>
        <taxon>rosids</taxon>
        <taxon>fabids</taxon>
        <taxon>Fabales</taxon>
        <taxon>Fabaceae</taxon>
        <taxon>Papilionoideae</taxon>
        <taxon>50 kb inversion clade</taxon>
        <taxon>NPAAA clade</taxon>
        <taxon>indigoferoid/millettioid clade</taxon>
        <taxon>Phaseoleae</taxon>
        <taxon>Cajanus</taxon>
    </lineage>
</organism>
<reference evidence="2" key="1">
    <citation type="journal article" date="2012" name="Nat. Biotechnol.">
        <title>Draft genome sequence of pigeonpea (Cajanus cajan), an orphan legume crop of resource-poor farmers.</title>
        <authorList>
            <person name="Varshney R.K."/>
            <person name="Chen W."/>
            <person name="Li Y."/>
            <person name="Bharti A.K."/>
            <person name="Saxena R.K."/>
            <person name="Schlueter J.A."/>
            <person name="Donoghue M.T."/>
            <person name="Azam S."/>
            <person name="Fan G."/>
            <person name="Whaley A.M."/>
            <person name="Farmer A.D."/>
            <person name="Sheridan J."/>
            <person name="Iwata A."/>
            <person name="Tuteja R."/>
            <person name="Penmetsa R.V."/>
            <person name="Wu W."/>
            <person name="Upadhyaya H.D."/>
            <person name="Yang S.P."/>
            <person name="Shah T."/>
            <person name="Saxena K.B."/>
            <person name="Michael T."/>
            <person name="McCombie W.R."/>
            <person name="Yang B."/>
            <person name="Zhang G."/>
            <person name="Yang H."/>
            <person name="Wang J."/>
            <person name="Spillane C."/>
            <person name="Cook D.R."/>
            <person name="May G.D."/>
            <person name="Xu X."/>
            <person name="Jackson S.A."/>
        </authorList>
    </citation>
    <scope>NUCLEOTIDE SEQUENCE [LARGE SCALE GENOMIC DNA]</scope>
</reference>
<feature type="transmembrane region" description="Helical" evidence="1">
    <location>
        <begin position="125"/>
        <end position="150"/>
    </location>
</feature>
<proteinExistence type="predicted"/>